<evidence type="ECO:0000313" key="2">
    <source>
        <dbReference type="Proteomes" id="UP001060085"/>
    </source>
</evidence>
<protein>
    <submittedName>
        <fullName evidence="1">Uncharacterized protein</fullName>
    </submittedName>
</protein>
<dbReference type="Proteomes" id="UP001060085">
    <property type="component" value="Linkage Group LG06"/>
</dbReference>
<accession>A0ACC0ACG0</accession>
<organism evidence="1 2">
    <name type="scientific">Catharanthus roseus</name>
    <name type="common">Madagascar periwinkle</name>
    <name type="synonym">Vinca rosea</name>
    <dbReference type="NCBI Taxonomy" id="4058"/>
    <lineage>
        <taxon>Eukaryota</taxon>
        <taxon>Viridiplantae</taxon>
        <taxon>Streptophyta</taxon>
        <taxon>Embryophyta</taxon>
        <taxon>Tracheophyta</taxon>
        <taxon>Spermatophyta</taxon>
        <taxon>Magnoliopsida</taxon>
        <taxon>eudicotyledons</taxon>
        <taxon>Gunneridae</taxon>
        <taxon>Pentapetalae</taxon>
        <taxon>asterids</taxon>
        <taxon>lamiids</taxon>
        <taxon>Gentianales</taxon>
        <taxon>Apocynaceae</taxon>
        <taxon>Rauvolfioideae</taxon>
        <taxon>Vinceae</taxon>
        <taxon>Catharanthinae</taxon>
        <taxon>Catharanthus</taxon>
    </lineage>
</organism>
<proteinExistence type="predicted"/>
<evidence type="ECO:0000313" key="1">
    <source>
        <dbReference type="EMBL" id="KAI5658266.1"/>
    </source>
</evidence>
<sequence length="172" mass="18277">MLGFPADSSYSNVDYGANSCDNPSSDVRLGRDYGISGDGDRTRSKDPDMVGSLRIHSSEDDEVQPGDNGGDDDDDGDGHVDEDEPVPVAHGSSSGGRPAPRKEKGLTGSFISVMNKIAGSRQKRPEKSHPTTHPTQRKKAKNDSWEQARPTDGGPQDPVLIPSYSGNIVGSI</sequence>
<reference evidence="2" key="1">
    <citation type="journal article" date="2023" name="Nat. Plants">
        <title>Single-cell RNA sequencing provides a high-resolution roadmap for understanding the multicellular compartmentation of specialized metabolism.</title>
        <authorList>
            <person name="Sun S."/>
            <person name="Shen X."/>
            <person name="Li Y."/>
            <person name="Li Y."/>
            <person name="Wang S."/>
            <person name="Li R."/>
            <person name="Zhang H."/>
            <person name="Shen G."/>
            <person name="Guo B."/>
            <person name="Wei J."/>
            <person name="Xu J."/>
            <person name="St-Pierre B."/>
            <person name="Chen S."/>
            <person name="Sun C."/>
        </authorList>
    </citation>
    <scope>NUCLEOTIDE SEQUENCE [LARGE SCALE GENOMIC DNA]</scope>
</reference>
<gene>
    <name evidence="1" type="ORF">M9H77_27059</name>
</gene>
<keyword evidence="2" id="KW-1185">Reference proteome</keyword>
<name>A0ACC0ACG0_CATRO</name>
<dbReference type="EMBL" id="CM044706">
    <property type="protein sequence ID" value="KAI5658266.1"/>
    <property type="molecule type" value="Genomic_DNA"/>
</dbReference>
<comment type="caution">
    <text evidence="1">The sequence shown here is derived from an EMBL/GenBank/DDBJ whole genome shotgun (WGS) entry which is preliminary data.</text>
</comment>